<name>A0A1X2H1X9_SYNRA</name>
<accession>A0A1X2H1X9</accession>
<dbReference type="AlphaFoldDB" id="A0A1X2H1X9"/>
<dbReference type="EMBL" id="MCGN01000011">
    <property type="protein sequence ID" value="ORY91418.1"/>
    <property type="molecule type" value="Genomic_DNA"/>
</dbReference>
<proteinExistence type="predicted"/>
<evidence type="ECO:0000313" key="1">
    <source>
        <dbReference type="EMBL" id="ORY91418.1"/>
    </source>
</evidence>
<gene>
    <name evidence="1" type="ORF">BCR43DRAFT_108119</name>
</gene>
<comment type="caution">
    <text evidence="1">The sequence shown here is derived from an EMBL/GenBank/DDBJ whole genome shotgun (WGS) entry which is preliminary data.</text>
</comment>
<reference evidence="1 2" key="1">
    <citation type="submission" date="2016-07" db="EMBL/GenBank/DDBJ databases">
        <title>Pervasive Adenine N6-methylation of Active Genes in Fungi.</title>
        <authorList>
            <consortium name="DOE Joint Genome Institute"/>
            <person name="Mondo S.J."/>
            <person name="Dannebaum R.O."/>
            <person name="Kuo R.C."/>
            <person name="Labutti K."/>
            <person name="Haridas S."/>
            <person name="Kuo A."/>
            <person name="Salamov A."/>
            <person name="Ahrendt S.R."/>
            <person name="Lipzen A."/>
            <person name="Sullivan W."/>
            <person name="Andreopoulos W.B."/>
            <person name="Clum A."/>
            <person name="Lindquist E."/>
            <person name="Daum C."/>
            <person name="Ramamoorthy G.K."/>
            <person name="Gryganskyi A."/>
            <person name="Culley D."/>
            <person name="Magnuson J.K."/>
            <person name="James T.Y."/>
            <person name="O'Malley M.A."/>
            <person name="Stajich J.E."/>
            <person name="Spatafora J.W."/>
            <person name="Visel A."/>
            <person name="Grigoriev I.V."/>
        </authorList>
    </citation>
    <scope>NUCLEOTIDE SEQUENCE [LARGE SCALE GENOMIC DNA]</scope>
    <source>
        <strain evidence="1 2">NRRL 2496</strain>
    </source>
</reference>
<evidence type="ECO:0000313" key="2">
    <source>
        <dbReference type="Proteomes" id="UP000242180"/>
    </source>
</evidence>
<protein>
    <submittedName>
        <fullName evidence="1">Uncharacterized protein</fullName>
    </submittedName>
</protein>
<dbReference type="InParanoid" id="A0A1X2H1X9"/>
<organism evidence="1 2">
    <name type="scientific">Syncephalastrum racemosum</name>
    <name type="common">Filamentous fungus</name>
    <dbReference type="NCBI Taxonomy" id="13706"/>
    <lineage>
        <taxon>Eukaryota</taxon>
        <taxon>Fungi</taxon>
        <taxon>Fungi incertae sedis</taxon>
        <taxon>Mucoromycota</taxon>
        <taxon>Mucoromycotina</taxon>
        <taxon>Mucoromycetes</taxon>
        <taxon>Mucorales</taxon>
        <taxon>Syncephalastraceae</taxon>
        <taxon>Syncephalastrum</taxon>
    </lineage>
</organism>
<keyword evidence="2" id="KW-1185">Reference proteome</keyword>
<dbReference type="Proteomes" id="UP000242180">
    <property type="component" value="Unassembled WGS sequence"/>
</dbReference>
<sequence length="56" mass="6234">MHSTFCCVVFMSVLYAAYYISFRLLLSSTGVIVCMNVIASSLHIHAHRSSERRAPG</sequence>